<protein>
    <submittedName>
        <fullName evidence="3">PucR C-terminal helix-turn-helix domain-containing protein</fullName>
    </submittedName>
</protein>
<evidence type="ECO:0000259" key="1">
    <source>
        <dbReference type="Pfam" id="PF07905"/>
    </source>
</evidence>
<dbReference type="InterPro" id="IPR012914">
    <property type="entry name" value="PucR_dom"/>
</dbReference>
<accession>A0A1M6VY14</accession>
<feature type="domain" description="Purine catabolism PurC-like" evidence="1">
    <location>
        <begin position="7"/>
        <end position="123"/>
    </location>
</feature>
<dbReference type="Pfam" id="PF07905">
    <property type="entry name" value="PucR"/>
    <property type="match status" value="1"/>
</dbReference>
<proteinExistence type="predicted"/>
<dbReference type="InterPro" id="IPR025736">
    <property type="entry name" value="PucR_C-HTH_dom"/>
</dbReference>
<reference evidence="3 4" key="1">
    <citation type="submission" date="2016-11" db="EMBL/GenBank/DDBJ databases">
        <authorList>
            <person name="Jaros S."/>
            <person name="Januszkiewicz K."/>
            <person name="Wedrychowicz H."/>
        </authorList>
    </citation>
    <scope>NUCLEOTIDE SEQUENCE [LARGE SCALE GENOMIC DNA]</scope>
    <source>
        <strain evidence="3 4">DSM 15480</strain>
    </source>
</reference>
<name>A0A1M6VY14_9FIRM</name>
<dbReference type="OrthoDB" id="143422at2"/>
<organism evidence="3 4">
    <name type="scientific">Hespellia stercorisuis DSM 15480</name>
    <dbReference type="NCBI Taxonomy" id="1121950"/>
    <lineage>
        <taxon>Bacteria</taxon>
        <taxon>Bacillati</taxon>
        <taxon>Bacillota</taxon>
        <taxon>Clostridia</taxon>
        <taxon>Lachnospirales</taxon>
        <taxon>Lachnospiraceae</taxon>
        <taxon>Hespellia</taxon>
    </lineage>
</organism>
<keyword evidence="4" id="KW-1185">Reference proteome</keyword>
<dbReference type="RefSeq" id="WP_073113147.1">
    <property type="nucleotide sequence ID" value="NZ_FQZY01000099.1"/>
</dbReference>
<dbReference type="InterPro" id="IPR042070">
    <property type="entry name" value="PucR_C-HTH_sf"/>
</dbReference>
<dbReference type="Proteomes" id="UP000184301">
    <property type="component" value="Unassembled WGS sequence"/>
</dbReference>
<dbReference type="InterPro" id="IPR051448">
    <property type="entry name" value="CdaR-like_regulators"/>
</dbReference>
<gene>
    <name evidence="3" type="ORF">SAMN02745243_03886</name>
</gene>
<dbReference type="Gene3D" id="1.10.10.2840">
    <property type="entry name" value="PucR C-terminal helix-turn-helix domain"/>
    <property type="match status" value="1"/>
</dbReference>
<dbReference type="AlphaFoldDB" id="A0A1M6VY14"/>
<evidence type="ECO:0000313" key="3">
    <source>
        <dbReference type="EMBL" id="SHK86334.1"/>
    </source>
</evidence>
<sequence length="561" mass="65143">MGIAVRELLALDYFKDFHVVAGHKGLSKEIQGIATLEAPDATRWSKGKELVLSSGYVLHQEPDCIRIAFEEGHMPVTSAFMLKRDRYLDHIPEEMIQLFEEHDIPLITMPFSIPWMELMSEINIAVMNQTIRRFRISGSQGLNKIPNVSYKEQKIKKILQAVEAEMEFPAFLFDFLEETGYYSSVHFRRIADSFGLSDEDFWDPSMPHTRHTLCDYIHMSRYRLVEQEAGDRPRVSWIRIPITINGTLQAFFVVMESRELLDYYDEYSIRIAFLMLQSLYEQITITKNVGNIGFENFILYVLNSDKECKDLMFQANLQGLSLNTQYTYVLFQHEAPAGRIAGDRLSTEEYYSEPSPDTQSANKGVQSRRKEIIHAFQESSLPKAARIAIIGENEGMLFINAEENAASVLERFQRLMLEKCPELKLQFGISSEKKNFYGLKESVNKCWKALQMGQLLFPQKNIWYYEDMGPLAWLQIPEPELEGMLSQYRDLMADERNVELLRTLKIYLENNMNYSITAEKMFVHINTIRKRIEKLNDVLTLDWDSPIAKLNATILLQFLDL</sequence>
<dbReference type="PANTHER" id="PTHR33744">
    <property type="entry name" value="CARBOHYDRATE DIACID REGULATOR"/>
    <property type="match status" value="1"/>
</dbReference>
<feature type="domain" description="PucR C-terminal helix-turn-helix" evidence="2">
    <location>
        <begin position="500"/>
        <end position="552"/>
    </location>
</feature>
<dbReference type="EMBL" id="FQZY01000099">
    <property type="protein sequence ID" value="SHK86334.1"/>
    <property type="molecule type" value="Genomic_DNA"/>
</dbReference>
<dbReference type="STRING" id="1121950.SAMN02745243_03886"/>
<evidence type="ECO:0000313" key="4">
    <source>
        <dbReference type="Proteomes" id="UP000184301"/>
    </source>
</evidence>
<evidence type="ECO:0000259" key="2">
    <source>
        <dbReference type="Pfam" id="PF13556"/>
    </source>
</evidence>
<dbReference type="Pfam" id="PF13556">
    <property type="entry name" value="HTH_30"/>
    <property type="match status" value="1"/>
</dbReference>